<sequence>MKMICLSNIPINKTILLASSKNDSSASPNNPPPHIPSSSSSSNTRKLGPRRPPKPSVIQIERIVGAGSFRDGEPIGHASSSCSSSFNYYSLIMIDSDVRKSVFDLFLGKTFEGPLEKKMRTTGEWLLTNAEPRLKSSSKGILIFVFQLMLPIWAMSLLVASGIIKLPVSSPFLDDLLM</sequence>
<protein>
    <recommendedName>
        <fullName evidence="5">NAD(P)H dehydrogenase subunit CRR3, chloroplastic</fullName>
    </recommendedName>
</protein>
<evidence type="ECO:0000256" key="2">
    <source>
        <dbReference type="SAM" id="Phobius"/>
    </source>
</evidence>
<dbReference type="Proteomes" id="UP001341840">
    <property type="component" value="Unassembled WGS sequence"/>
</dbReference>
<dbReference type="PANTHER" id="PTHR36340">
    <property type="entry name" value="NAD(P)H DEHYDROGENASE SUBUNIT CRR3, CHLOROPLASTIC-RELATED"/>
    <property type="match status" value="1"/>
</dbReference>
<keyword evidence="4" id="KW-1185">Reference proteome</keyword>
<keyword evidence="2" id="KW-0812">Transmembrane</keyword>
<feature type="transmembrane region" description="Helical" evidence="2">
    <location>
        <begin position="141"/>
        <end position="164"/>
    </location>
</feature>
<evidence type="ECO:0000313" key="4">
    <source>
        <dbReference type="Proteomes" id="UP001341840"/>
    </source>
</evidence>
<name>A0ABU6V8X6_9FABA</name>
<feature type="region of interest" description="Disordered" evidence="1">
    <location>
        <begin position="20"/>
        <end position="54"/>
    </location>
</feature>
<evidence type="ECO:0000313" key="3">
    <source>
        <dbReference type="EMBL" id="MED6169659.1"/>
    </source>
</evidence>
<gene>
    <name evidence="3" type="ORF">PIB30_023211</name>
</gene>
<proteinExistence type="predicted"/>
<comment type="caution">
    <text evidence="3">The sequence shown here is derived from an EMBL/GenBank/DDBJ whole genome shotgun (WGS) entry which is preliminary data.</text>
</comment>
<keyword evidence="2" id="KW-0472">Membrane</keyword>
<evidence type="ECO:0000256" key="1">
    <source>
        <dbReference type="SAM" id="MobiDB-lite"/>
    </source>
</evidence>
<keyword evidence="2" id="KW-1133">Transmembrane helix</keyword>
<dbReference type="EMBL" id="JASCZI010151115">
    <property type="protein sequence ID" value="MED6169659.1"/>
    <property type="molecule type" value="Genomic_DNA"/>
</dbReference>
<dbReference type="PANTHER" id="PTHR36340:SF1">
    <property type="entry name" value="NAD(P)H DEHYDROGENASE SUBUNIT CRR3, CHLOROPLASTIC-RELATED"/>
    <property type="match status" value="1"/>
</dbReference>
<accession>A0ABU6V8X6</accession>
<organism evidence="3 4">
    <name type="scientific">Stylosanthes scabra</name>
    <dbReference type="NCBI Taxonomy" id="79078"/>
    <lineage>
        <taxon>Eukaryota</taxon>
        <taxon>Viridiplantae</taxon>
        <taxon>Streptophyta</taxon>
        <taxon>Embryophyta</taxon>
        <taxon>Tracheophyta</taxon>
        <taxon>Spermatophyta</taxon>
        <taxon>Magnoliopsida</taxon>
        <taxon>eudicotyledons</taxon>
        <taxon>Gunneridae</taxon>
        <taxon>Pentapetalae</taxon>
        <taxon>rosids</taxon>
        <taxon>fabids</taxon>
        <taxon>Fabales</taxon>
        <taxon>Fabaceae</taxon>
        <taxon>Papilionoideae</taxon>
        <taxon>50 kb inversion clade</taxon>
        <taxon>dalbergioids sensu lato</taxon>
        <taxon>Dalbergieae</taxon>
        <taxon>Pterocarpus clade</taxon>
        <taxon>Stylosanthes</taxon>
    </lineage>
</organism>
<evidence type="ECO:0008006" key="5">
    <source>
        <dbReference type="Google" id="ProtNLM"/>
    </source>
</evidence>
<dbReference type="InterPro" id="IPR038931">
    <property type="entry name" value="CRR3"/>
</dbReference>
<reference evidence="3 4" key="1">
    <citation type="journal article" date="2023" name="Plants (Basel)">
        <title>Bridging the Gap: Combining Genomics and Transcriptomics Approaches to Understand Stylosanthes scabra, an Orphan Legume from the Brazilian Caatinga.</title>
        <authorList>
            <person name="Ferreira-Neto J.R.C."/>
            <person name="da Silva M.D."/>
            <person name="Binneck E."/>
            <person name="de Melo N.F."/>
            <person name="da Silva R.H."/>
            <person name="de Melo A.L.T.M."/>
            <person name="Pandolfi V."/>
            <person name="Bustamante F.O."/>
            <person name="Brasileiro-Vidal A.C."/>
            <person name="Benko-Iseppon A.M."/>
        </authorList>
    </citation>
    <scope>NUCLEOTIDE SEQUENCE [LARGE SCALE GENOMIC DNA]</scope>
    <source>
        <tissue evidence="3">Leaves</tissue>
    </source>
</reference>